<dbReference type="OMA" id="CHHQRER"/>
<dbReference type="AlphaFoldDB" id="A0A0N0P8L8"/>
<comment type="caution">
    <text evidence="2">The sequence shown here is derived from an EMBL/GenBank/DDBJ whole genome shotgun (WGS) entry which is preliminary data.</text>
</comment>
<dbReference type="OrthoDB" id="10624782at2759"/>
<dbReference type="VEuPathDB" id="TriTrypDB:Lsey_0018_0170"/>
<feature type="region of interest" description="Disordered" evidence="1">
    <location>
        <begin position="1"/>
        <end position="20"/>
    </location>
</feature>
<feature type="compositionally biased region" description="Low complexity" evidence="1">
    <location>
        <begin position="347"/>
        <end position="356"/>
    </location>
</feature>
<feature type="region of interest" description="Disordered" evidence="1">
    <location>
        <begin position="414"/>
        <end position="441"/>
    </location>
</feature>
<name>A0A0N0P8L8_LEPSE</name>
<feature type="compositionally biased region" description="Low complexity" evidence="1">
    <location>
        <begin position="541"/>
        <end position="552"/>
    </location>
</feature>
<keyword evidence="3" id="KW-1185">Reference proteome</keyword>
<proteinExistence type="predicted"/>
<feature type="region of interest" description="Disordered" evidence="1">
    <location>
        <begin position="814"/>
        <end position="835"/>
    </location>
</feature>
<feature type="region of interest" description="Disordered" evidence="1">
    <location>
        <begin position="895"/>
        <end position="917"/>
    </location>
</feature>
<organism evidence="2 3">
    <name type="scientific">Leptomonas seymouri</name>
    <dbReference type="NCBI Taxonomy" id="5684"/>
    <lineage>
        <taxon>Eukaryota</taxon>
        <taxon>Discoba</taxon>
        <taxon>Euglenozoa</taxon>
        <taxon>Kinetoplastea</taxon>
        <taxon>Metakinetoplastina</taxon>
        <taxon>Trypanosomatida</taxon>
        <taxon>Trypanosomatidae</taxon>
        <taxon>Leishmaniinae</taxon>
        <taxon>Leptomonas</taxon>
    </lineage>
</organism>
<feature type="region of interest" description="Disordered" evidence="1">
    <location>
        <begin position="533"/>
        <end position="622"/>
    </location>
</feature>
<protein>
    <submittedName>
        <fullName evidence="2">Uncharacterized protein</fullName>
    </submittedName>
</protein>
<accession>A0A0N0P8L8</accession>
<feature type="compositionally biased region" description="Low complexity" evidence="1">
    <location>
        <begin position="271"/>
        <end position="281"/>
    </location>
</feature>
<feature type="region of interest" description="Disordered" evidence="1">
    <location>
        <begin position="65"/>
        <end position="94"/>
    </location>
</feature>
<evidence type="ECO:0000256" key="1">
    <source>
        <dbReference type="SAM" id="MobiDB-lite"/>
    </source>
</evidence>
<evidence type="ECO:0000313" key="3">
    <source>
        <dbReference type="Proteomes" id="UP000038009"/>
    </source>
</evidence>
<feature type="region of interest" description="Disordered" evidence="1">
    <location>
        <begin position="271"/>
        <end position="308"/>
    </location>
</feature>
<feature type="compositionally biased region" description="Low complexity" evidence="1">
    <location>
        <begin position="895"/>
        <end position="907"/>
    </location>
</feature>
<feature type="compositionally biased region" description="Polar residues" evidence="1">
    <location>
        <begin position="414"/>
        <end position="424"/>
    </location>
</feature>
<feature type="compositionally biased region" description="Basic and acidic residues" evidence="1">
    <location>
        <begin position="593"/>
        <end position="602"/>
    </location>
</feature>
<dbReference type="Proteomes" id="UP000038009">
    <property type="component" value="Unassembled WGS sequence"/>
</dbReference>
<feature type="compositionally biased region" description="Low complexity" evidence="1">
    <location>
        <begin position="821"/>
        <end position="830"/>
    </location>
</feature>
<feature type="region of interest" description="Disordered" evidence="1">
    <location>
        <begin position="322"/>
        <end position="378"/>
    </location>
</feature>
<sequence>MSRASPLAAQSTAFPPQVSVPHDTAALDDVARRLLHLLHSPPLSLAALATVIPLFGQDVQRHHPPVAAASAQSPNQAMPALGPSQPPAAAMRAASQGLPPLSLRANTDTIGSPVTAPASSVYSPTSAPSPSASAVRVTHIHADVLAQRLVNLYAHYPSYVLREWLHSEAMRLGCPTYQDPVSNDITATAETLRQREELVKSYIRLYAEVSPTLAAADAQENLELTAWSCNLHALMGCHHQRERHCPHRSLDGFKRQPASHAAPLHAVTEAASKAGASAQAKKSTRTVAAESPPPPRRRRRPNKETSVALQFVERLLRSTLKLRREQRQGQRSGHTEVTEGAAHGGRSLSAASASEQEALRGATADLARPPDAPRVGSHLNLSEAPAYTAAVHAPVSHADANPWAKANTVHPHTANAQASEQVSHNDGGYAPRRRPPPAPTSLDCMAGLQDITAAPTSGPTNMDDVRPTVHAFAATTPARHGPRIALRPAPSHDPTRANDSLAFYAAKDRREGGSSGNLSDSARLSPVLRHRARRCRHRADSTSSVCSSSSVSLPVMGEEGEDELSLSESVVSADSDEEVDSVEGDRSAQSIDRPWRDDDQKQRQGAGRQMQGICGGGQQGQPYAATTTTMDFLASRNGGLLSTASASPMLNRSRHTTQQRWGTVEVTVDGDDAVLEQCAEVPQRSSQPSAIHPDALTGQGNSLNPLLAGYTRTRPFTLAELSPAEAQELLRLPFYAQAHELNRLAGLRSRTCYQDPYTSCLRLTSYFLDELSHCYGEQCMHCPHGEVCERRQLRPPHRRHHHHHPWRAVKTALPPHASELSSSSSSFSSFGDDEDADDPEAIRFFQLLDAADAAANGNTVTTATAVVQQPLSAPTAGACGVASPPSVAVLQAAPSTSASSSSCSSSSLWEGSGEQDEQHRHHLLRSAALYSFDEGFAGNTAGVVVEVNSLRDLLSWGDDGAMLKGHSNNSDGGMAAAVSTDGQAALGVDDDGEGIDSLTHATDTALPDAQERRGNPAGPALLISDGGAAVDAVDDEERRRRHEALFERYSYLDYSAL</sequence>
<reference evidence="2 3" key="1">
    <citation type="journal article" date="2015" name="PLoS Pathog.">
        <title>Leptomonas seymouri: Adaptations to the Dixenous Life Cycle Analyzed by Genome Sequencing, Transcriptome Profiling and Co-infection with Leishmania donovani.</title>
        <authorList>
            <person name="Kraeva N."/>
            <person name="Butenko A."/>
            <person name="Hlavacova J."/>
            <person name="Kostygov A."/>
            <person name="Myskova J."/>
            <person name="Grybchuk D."/>
            <person name="Lestinova T."/>
            <person name="Votypka J."/>
            <person name="Volf P."/>
            <person name="Opperdoes F."/>
            <person name="Flegontov P."/>
            <person name="Lukes J."/>
            <person name="Yurchenko V."/>
        </authorList>
    </citation>
    <scope>NUCLEOTIDE SEQUENCE [LARGE SCALE GENOMIC DNA]</scope>
    <source>
        <strain evidence="2 3">ATCC 30220</strain>
    </source>
</reference>
<dbReference type="EMBL" id="LJSK01000018">
    <property type="protein sequence ID" value="KPI89687.1"/>
    <property type="molecule type" value="Genomic_DNA"/>
</dbReference>
<gene>
    <name evidence="2" type="ORF">ABL78_1180</name>
</gene>
<feature type="region of interest" description="Disordered" evidence="1">
    <location>
        <begin position="474"/>
        <end position="497"/>
    </location>
</feature>
<evidence type="ECO:0000313" key="2">
    <source>
        <dbReference type="EMBL" id="KPI89687.1"/>
    </source>
</evidence>
<feature type="compositionally biased region" description="Basic and acidic residues" evidence="1">
    <location>
        <begin position="322"/>
        <end position="337"/>
    </location>
</feature>